<comment type="caution">
    <text evidence="2">The sequence shown here is derived from an EMBL/GenBank/DDBJ whole genome shotgun (WGS) entry which is preliminary data.</text>
</comment>
<name>A0A419S7K1_9SPHI</name>
<dbReference type="CDD" id="cd09604">
    <property type="entry name" value="M1_APN_like"/>
    <property type="match status" value="1"/>
</dbReference>
<dbReference type="Gene3D" id="1.10.390.10">
    <property type="entry name" value="Neutral Protease Domain 2"/>
    <property type="match status" value="1"/>
</dbReference>
<dbReference type="EMBL" id="MBTA01000012">
    <property type="protein sequence ID" value="RKD17318.1"/>
    <property type="molecule type" value="Genomic_DNA"/>
</dbReference>
<sequence length="649" mass="73397">MALCLAFGAHVYAQTPAPANNYDYTEAFAPFFYTQNGNSYRSASGKPGPAYWQNSADYQLKAKLDEANNKISGLEVLTYTNNSPDELSFIWMQLDQNLFREDSRGTAIIPPTGSRNGSKGQKFEGGNQLSAVKLLSINGKNQSVDLKYLVNDTRMQIFLPENLKAGGGVLKLQIDFSFISPEYGSDRMGVLQTKNGKIFSIAQWYPRMCVYDDVNGWNTTPYTGPGEFYLEYGDFDISITAPAKHIVVCSGELQNAEQVYTAEQLQRWKEAAKSESTVMIRNANEVNSATSRPKQDGELTWHFKMKNTRDVAWASSAAFVVDAARINLPSGKSSLAISAYPVESAGANAWSRSTEYVKKSIEFYSKNLYEYTYPAAVNVAGSQGGMEYPGIVFCSWKSTKSSLWGVTDHEFGHNWFPMIVGSNERLYGWMDEGLNTFINSLSTYEFNNGEYRPERTDMHKLANYLTNPLFEPVMASPDNMKESHIGVLCYYKPSAGLTFLREQVLGKERFDRAFKAYIDRWAFKHPTPADFFRTIENVAGEDLSWFWRGWFTNNWRADIAVTDVKYAKDNPKNGALITLACLEKMPLPVTLQIQTVSGKTETINLPIEIWKRNNTWTFLYPSTEELKSVNFDPERVLLDVNSDNDYWVR</sequence>
<gene>
    <name evidence="2" type="ORF">BCY91_03725</name>
</gene>
<proteinExistence type="predicted"/>
<dbReference type="InterPro" id="IPR027268">
    <property type="entry name" value="Peptidase_M4/M1_CTD_sf"/>
</dbReference>
<protein>
    <submittedName>
        <fullName evidence="2">Peptidase M1</fullName>
    </submittedName>
</protein>
<dbReference type="AlphaFoldDB" id="A0A419S7K1"/>
<evidence type="ECO:0000313" key="3">
    <source>
        <dbReference type="Proteomes" id="UP000283433"/>
    </source>
</evidence>
<dbReference type="InterPro" id="IPR014782">
    <property type="entry name" value="Peptidase_M1_dom"/>
</dbReference>
<dbReference type="SUPFAM" id="SSF55486">
    <property type="entry name" value="Metalloproteases ('zincins'), catalytic domain"/>
    <property type="match status" value="1"/>
</dbReference>
<dbReference type="Proteomes" id="UP000283433">
    <property type="component" value="Unassembled WGS sequence"/>
</dbReference>
<dbReference type="GO" id="GO:0008237">
    <property type="term" value="F:metallopeptidase activity"/>
    <property type="evidence" value="ECO:0007669"/>
    <property type="project" value="InterPro"/>
</dbReference>
<keyword evidence="3" id="KW-1185">Reference proteome</keyword>
<dbReference type="GO" id="GO:0008270">
    <property type="term" value="F:zinc ion binding"/>
    <property type="evidence" value="ECO:0007669"/>
    <property type="project" value="InterPro"/>
</dbReference>
<evidence type="ECO:0000259" key="1">
    <source>
        <dbReference type="Pfam" id="PF01433"/>
    </source>
</evidence>
<dbReference type="Pfam" id="PF01433">
    <property type="entry name" value="Peptidase_M1"/>
    <property type="match status" value="1"/>
</dbReference>
<evidence type="ECO:0000313" key="2">
    <source>
        <dbReference type="EMBL" id="RKD17318.1"/>
    </source>
</evidence>
<feature type="domain" description="Peptidase M1 membrane alanine aminopeptidase" evidence="1">
    <location>
        <begin position="355"/>
        <end position="550"/>
    </location>
</feature>
<dbReference type="OrthoDB" id="9814383at2"/>
<organism evidence="2 3">
    <name type="scientific">Pelobium manganitolerans</name>
    <dbReference type="NCBI Taxonomy" id="1842495"/>
    <lineage>
        <taxon>Bacteria</taxon>
        <taxon>Pseudomonadati</taxon>
        <taxon>Bacteroidota</taxon>
        <taxon>Sphingobacteriia</taxon>
        <taxon>Sphingobacteriales</taxon>
        <taxon>Sphingobacteriaceae</taxon>
        <taxon>Pelobium</taxon>
    </lineage>
</organism>
<reference evidence="2 3" key="1">
    <citation type="submission" date="2016-07" db="EMBL/GenBank/DDBJ databases">
        <title>Genome of Pelobium manganitolerans.</title>
        <authorList>
            <person name="Wu S."/>
            <person name="Wang G."/>
        </authorList>
    </citation>
    <scope>NUCLEOTIDE SEQUENCE [LARGE SCALE GENOMIC DNA]</scope>
    <source>
        <strain evidence="2 3">YS-25</strain>
    </source>
</reference>
<accession>A0A419S7K1</accession>